<dbReference type="PROSITE" id="PS50904">
    <property type="entry name" value="PRELI_MSF1"/>
    <property type="match status" value="1"/>
</dbReference>
<dbReference type="InterPro" id="IPR009771">
    <property type="entry name" value="RIC1_C"/>
</dbReference>
<proteinExistence type="predicted"/>
<feature type="compositionally biased region" description="Polar residues" evidence="3">
    <location>
        <begin position="424"/>
        <end position="436"/>
    </location>
</feature>
<dbReference type="InterPro" id="IPR036322">
    <property type="entry name" value="WD40_repeat_dom_sf"/>
</dbReference>
<dbReference type="PANTHER" id="PTHR22746">
    <property type="entry name" value="RAB6A-GEF COMPLEX PARTNER PROTEIN 1"/>
    <property type="match status" value="1"/>
</dbReference>
<feature type="compositionally biased region" description="Polar residues" evidence="3">
    <location>
        <begin position="402"/>
        <end position="415"/>
    </location>
</feature>
<feature type="region of interest" description="Disordered" evidence="3">
    <location>
        <begin position="388"/>
        <end position="459"/>
    </location>
</feature>
<organism evidence="5 6">
    <name type="scientific">Meripilus lineatus</name>
    <dbReference type="NCBI Taxonomy" id="2056292"/>
    <lineage>
        <taxon>Eukaryota</taxon>
        <taxon>Fungi</taxon>
        <taxon>Dikarya</taxon>
        <taxon>Basidiomycota</taxon>
        <taxon>Agaricomycotina</taxon>
        <taxon>Agaricomycetes</taxon>
        <taxon>Polyporales</taxon>
        <taxon>Meripilaceae</taxon>
        <taxon>Meripilus</taxon>
    </lineage>
</organism>
<gene>
    <name evidence="5" type="ORF">NLI96_g1415</name>
</gene>
<dbReference type="Pfam" id="PF25440">
    <property type="entry name" value="Beta-prop_RIC1_2nd"/>
    <property type="match status" value="1"/>
</dbReference>
<dbReference type="InterPro" id="IPR040096">
    <property type="entry name" value="Ric1"/>
</dbReference>
<dbReference type="Proteomes" id="UP001212997">
    <property type="component" value="Unassembled WGS sequence"/>
</dbReference>
<comment type="caution">
    <text evidence="5">The sequence shown here is derived from an EMBL/GenBank/DDBJ whole genome shotgun (WGS) entry which is preliminary data.</text>
</comment>
<dbReference type="GO" id="GO:0000139">
    <property type="term" value="C:Golgi membrane"/>
    <property type="evidence" value="ECO:0007669"/>
    <property type="project" value="TreeGrafter"/>
</dbReference>
<protein>
    <recommendedName>
        <fullName evidence="4">PRELI/MSF1 domain-containing protein</fullName>
    </recommendedName>
</protein>
<dbReference type="PANTHER" id="PTHR22746:SF10">
    <property type="entry name" value="GUANINE NUCLEOTIDE EXCHANGE FACTOR SUBUNIT RIC1"/>
    <property type="match status" value="1"/>
</dbReference>
<dbReference type="EMBL" id="JANAWD010000027">
    <property type="protein sequence ID" value="KAJ3490487.1"/>
    <property type="molecule type" value="Genomic_DNA"/>
</dbReference>
<keyword evidence="2" id="KW-0472">Membrane</keyword>
<dbReference type="Pfam" id="PF04707">
    <property type="entry name" value="PRELI"/>
    <property type="match status" value="1"/>
</dbReference>
<dbReference type="GO" id="GO:0042147">
    <property type="term" value="P:retrograde transport, endosome to Golgi"/>
    <property type="evidence" value="ECO:0007669"/>
    <property type="project" value="TreeGrafter"/>
</dbReference>
<evidence type="ECO:0000256" key="1">
    <source>
        <dbReference type="ARBA" id="ARBA00004370"/>
    </source>
</evidence>
<evidence type="ECO:0000313" key="5">
    <source>
        <dbReference type="EMBL" id="KAJ3490487.1"/>
    </source>
</evidence>
<dbReference type="InterPro" id="IPR015943">
    <property type="entry name" value="WD40/YVTN_repeat-like_dom_sf"/>
</dbReference>
<dbReference type="SUPFAM" id="SSF51197">
    <property type="entry name" value="Clavaminate synthase-like"/>
    <property type="match status" value="1"/>
</dbReference>
<keyword evidence="6" id="KW-1185">Reference proteome</keyword>
<reference evidence="5" key="1">
    <citation type="submission" date="2022-07" db="EMBL/GenBank/DDBJ databases">
        <title>Genome Sequence of Physisporinus lineatus.</title>
        <authorList>
            <person name="Buettner E."/>
        </authorList>
    </citation>
    <scope>NUCLEOTIDE SEQUENCE</scope>
    <source>
        <strain evidence="5">VT162</strain>
    </source>
</reference>
<dbReference type="Gene3D" id="2.130.10.10">
    <property type="entry name" value="YVTN repeat-like/Quinoprotein amine dehydrogenase"/>
    <property type="match status" value="1"/>
</dbReference>
<name>A0AAD5VAL8_9APHY</name>
<feature type="domain" description="PRELI/MSF1" evidence="4">
    <location>
        <begin position="1"/>
        <end position="170"/>
    </location>
</feature>
<sequence length="1595" mass="177579">MKFFSQSFLYDDPWSIVSLAFFLRYPNPYASHVASCDVISRSFSPSGSLITTRLILKKGSLPRWAPKGIMSKAESWIVEESEVDPEGRVVRCSTRNLDHVKVMRVEERITLRQTDDNKTVQHTEARFVSAFGWGLTKSIESHGLARFKAHVHRSRMQPMTLGAPATLGTSHRSYTGSDSSTEDVVLHPYEEWNHFVARTTVLAYLARTSTSLTSHGENVSMEWSPDGQRIVIQTTDSYLVLITVEYDQDEPPYQSPTLAPSAQRHFLPGPGEALPFHSVSLKLEGVIRIEGHLLSVSPRTNYILYSTKTPPTIQRVPWPIQDDSDLSASRKNDEYYDTWILNDEEFPWLVDSDVNVCKISYTRHSGPETWITSDGRAYLVQPFEDTNIPPSVSDLSSHDETQSAPGVSKPRSSSGEEAVGGLQWNGTCIHNVQTPRWVQKRKQVDPEDPSSDPHAYNEPRRAKVVAINSKFSLVATGTHGGTVEYANLPSQEGVTPVPQTLQIPNLYNREKTGSVKTMEWSSDGYVLAVGWDHGWAIWSVGGRCLAWSFGVEYEVDEEKFQDAFMYGIRDLFWAPGNFELVVLAYPTPATADGQVFVIPFAKSATTGQHSPDNTQYAFLQMDDRVLIYRGADQPDMSVINPESDVWQRIKIPQAYLATNWPIRYSALSSDGRLIAVAGRRGLVHYSSSSGRWKLFADELQEQAFAVRGGLLWFHHVLIAAVDISKSYQIRLYSRDLELSNQNVLHREILFSPVVILSLVDNSLLVYTADNTLFHYLIIPTADTIKLHLCGSINFNGVVAAPSTVRVLSWMIPTAQKQLGDPMEDLAVATVLMIVGGKLSAEQEVKYDMQILADRIEFCWIHLRGIGTLENSLWGYDGQSMRVWLNALAIESSPQLADAEREDVKESVNIPLDFYPLSVLMDKGIIIGAEHEAATRMNLSFVMFRHVTSSHLFIHHILGFHLENSQIKEAVQFASNYQHLVFFAHALEILLHSVVEEDADSLRESRGDDQSESEQSTLANAVEFLDHFDAALDIVVGCARKIEMSRWPRLFDVVGSPQSLFETCLSSGRLKTAASYLLVLHNLDQLEGGHRDVVRLLNCAIEAKDWQLCRELLRFLRSIDESGAALRAAVTETNLVSLSNGEVSTNVLARSLVPRRNHVFASDGKLNVLNALYPKPSPPDPPNPVDVCKGVPATHHGYSIPAFYSIHSRRGSFYLISNPGGGSTIINLVDRVRTTEKAFGSAPDSLGIVVVRDLPASYGTSRERLLKLAYKFAHLDEPTRERFADVKSRYSFGWSHGKEIMNGRPDTLKGSYYANPIVDRPKVSEALRTAYPEYYGDNICDYYHLRVVISSDLHLGDLHSGPSTDIEEVKGFEEAFKDLGSFVFKVGCELAVACQPFGPYPLQDYVCIVAEDRSAASTYLADSSLSLAGLISSSQTVKARLLHYFPPSPDAPVPTEDEPIDSWCGFHLDHSLLTGLCSAMFLQTEANRDPTVVSSPSPSSGLYIRTRGGELTKVLIPVDCLAFQTGEALELATGGKLRATPHCVRVGAAPGAEKISRETFALFMQPDVEQQLSETETFGQFSKRIFDEHYKEGATM</sequence>
<dbReference type="GO" id="GO:0006886">
    <property type="term" value="P:intracellular protein transport"/>
    <property type="evidence" value="ECO:0007669"/>
    <property type="project" value="InterPro"/>
</dbReference>
<dbReference type="GO" id="GO:0034066">
    <property type="term" value="C:Ric1-Rgp1 guanyl-nucleotide exchange factor complex"/>
    <property type="evidence" value="ECO:0007669"/>
    <property type="project" value="InterPro"/>
</dbReference>
<comment type="subcellular location">
    <subcellularLocation>
        <location evidence="1">Membrane</location>
    </subcellularLocation>
</comment>
<dbReference type="Pfam" id="PF07064">
    <property type="entry name" value="RIC1"/>
    <property type="match status" value="1"/>
</dbReference>
<accession>A0AAD5VAL8</accession>
<evidence type="ECO:0000256" key="2">
    <source>
        <dbReference type="ARBA" id="ARBA00023136"/>
    </source>
</evidence>
<dbReference type="InterPro" id="IPR006797">
    <property type="entry name" value="PRELI/MSF1_dom"/>
</dbReference>
<dbReference type="InterPro" id="IPR027443">
    <property type="entry name" value="IPNS-like_sf"/>
</dbReference>
<dbReference type="GO" id="GO:0005829">
    <property type="term" value="C:cytosol"/>
    <property type="evidence" value="ECO:0007669"/>
    <property type="project" value="TreeGrafter"/>
</dbReference>
<dbReference type="Gene3D" id="2.60.120.330">
    <property type="entry name" value="B-lactam Antibiotic, Isopenicillin N Synthase, Chain"/>
    <property type="match status" value="1"/>
</dbReference>
<evidence type="ECO:0000259" key="4">
    <source>
        <dbReference type="PROSITE" id="PS50904"/>
    </source>
</evidence>
<evidence type="ECO:0000313" key="6">
    <source>
        <dbReference type="Proteomes" id="UP001212997"/>
    </source>
</evidence>
<evidence type="ECO:0000256" key="3">
    <source>
        <dbReference type="SAM" id="MobiDB-lite"/>
    </source>
</evidence>
<dbReference type="SUPFAM" id="SSF50978">
    <property type="entry name" value="WD40 repeat-like"/>
    <property type="match status" value="1"/>
</dbReference>